<keyword evidence="9" id="KW-1185">Reference proteome</keyword>
<dbReference type="InterPro" id="IPR007219">
    <property type="entry name" value="XnlR_reg_dom"/>
</dbReference>
<dbReference type="CDD" id="cd12148">
    <property type="entry name" value="fungal_TF_MHR"/>
    <property type="match status" value="1"/>
</dbReference>
<dbReference type="Proteomes" id="UP000641853">
    <property type="component" value="Unassembled WGS sequence"/>
</dbReference>
<gene>
    <name evidence="8" type="ORF">CNMCM7691_005864</name>
</gene>
<comment type="caution">
    <text evidence="8">The sequence shown here is derived from an EMBL/GenBank/DDBJ whole genome shotgun (WGS) entry which is preliminary data.</text>
</comment>
<dbReference type="GO" id="GO:0000785">
    <property type="term" value="C:chromatin"/>
    <property type="evidence" value="ECO:0007669"/>
    <property type="project" value="TreeGrafter"/>
</dbReference>
<evidence type="ECO:0000256" key="6">
    <source>
        <dbReference type="ARBA" id="ARBA00023242"/>
    </source>
</evidence>
<dbReference type="PANTHER" id="PTHR40626">
    <property type="entry name" value="MIP31509P"/>
    <property type="match status" value="1"/>
</dbReference>
<accession>A0A8H6R2C8</accession>
<dbReference type="GO" id="GO:0008270">
    <property type="term" value="F:zinc ion binding"/>
    <property type="evidence" value="ECO:0007669"/>
    <property type="project" value="UniProtKB-KW"/>
</dbReference>
<proteinExistence type="predicted"/>
<sequence>MGVSTSFVEPDLLNPSVSEIIDIDTLLSNAHELLGGIPDHNASELPTSVPEQPRTNLPDLGHNVSAAQRTWLADDEACASALANIAKRFVKAFFEHIATHIPIVHKPNFDIATVPSPLLLAMMACGAVYLSEHSVAVSMHAVAMQLILEHERTAVPWMTDNESQTWTLQTYLLLSYFAVYCGDEEHVTQTFPHSVKEALGDLKTRPITTYKDWVRQESTNRCIASTILLGASIASNERKVLVPSPVLEIGFALPSTTADWLKDEASWEAPAQALYGDDALKSILAGQAPDLPVSEFGLVTIVSVILYRVCAFETLIEPHHLELYTSLGEQMGGAVRILDEILKRRLSEKTLDLEAESVTQCAKSLLNSVFYHLYGSIPLATMKKLLSSPTTLDSPVEISNLLVETCSPVLYKALIRAADQLRFDCRVGLKYIRKTAPLRFGPECAISIYEGNLLLCWYLQFAHSHLPPGESRNVLTTLIDEGFAEVEDLRVELQGQRVNLPLAICLELLSDSSVWKWPSTVSQRLGFLIKRLQAMGQISIDTTITTKDQNLSLFMPVSNTHHSGQHTPDVCHGAEKVEIQDVVITMLPKPWQCSAGWAIGHYGPWKRRQSIYQLD</sequence>
<comment type="subcellular location">
    <subcellularLocation>
        <location evidence="1">Nucleus</location>
    </subcellularLocation>
</comment>
<keyword evidence="3" id="KW-0677">Repeat</keyword>
<evidence type="ECO:0000256" key="4">
    <source>
        <dbReference type="ARBA" id="ARBA00022771"/>
    </source>
</evidence>
<dbReference type="AlphaFoldDB" id="A0A8H6R2C8"/>
<evidence type="ECO:0000256" key="1">
    <source>
        <dbReference type="ARBA" id="ARBA00004123"/>
    </source>
</evidence>
<dbReference type="GO" id="GO:0000981">
    <property type="term" value="F:DNA-binding transcription factor activity, RNA polymerase II-specific"/>
    <property type="evidence" value="ECO:0007669"/>
    <property type="project" value="InterPro"/>
</dbReference>
<feature type="domain" description="Xylanolytic transcriptional activator regulatory" evidence="7">
    <location>
        <begin position="91"/>
        <end position="222"/>
    </location>
</feature>
<evidence type="ECO:0000259" key="7">
    <source>
        <dbReference type="Pfam" id="PF04082"/>
    </source>
</evidence>
<dbReference type="PANTHER" id="PTHR40626:SF11">
    <property type="entry name" value="ZINC FINGER PROTEIN YPR022C"/>
    <property type="match status" value="1"/>
</dbReference>
<evidence type="ECO:0000256" key="2">
    <source>
        <dbReference type="ARBA" id="ARBA00022723"/>
    </source>
</evidence>
<keyword evidence="2" id="KW-0479">Metal-binding</keyword>
<evidence type="ECO:0000256" key="5">
    <source>
        <dbReference type="ARBA" id="ARBA00022833"/>
    </source>
</evidence>
<dbReference type="GO" id="GO:0006351">
    <property type="term" value="P:DNA-templated transcription"/>
    <property type="evidence" value="ECO:0007669"/>
    <property type="project" value="InterPro"/>
</dbReference>
<keyword evidence="4" id="KW-0863">Zinc-finger</keyword>
<dbReference type="Pfam" id="PF04082">
    <property type="entry name" value="Fungal_trans"/>
    <property type="match status" value="1"/>
</dbReference>
<evidence type="ECO:0000313" key="8">
    <source>
        <dbReference type="EMBL" id="KAF7184621.1"/>
    </source>
</evidence>
<dbReference type="GO" id="GO:0005634">
    <property type="term" value="C:nucleus"/>
    <property type="evidence" value="ECO:0007669"/>
    <property type="project" value="UniProtKB-SubCell"/>
</dbReference>
<dbReference type="InterPro" id="IPR051059">
    <property type="entry name" value="VerF-like"/>
</dbReference>
<evidence type="ECO:0000256" key="3">
    <source>
        <dbReference type="ARBA" id="ARBA00022737"/>
    </source>
</evidence>
<dbReference type="EMBL" id="JACBAG010001595">
    <property type="protein sequence ID" value="KAF7184621.1"/>
    <property type="molecule type" value="Genomic_DNA"/>
</dbReference>
<organism evidence="8 9">
    <name type="scientific">Aspergillus felis</name>
    <dbReference type="NCBI Taxonomy" id="1287682"/>
    <lineage>
        <taxon>Eukaryota</taxon>
        <taxon>Fungi</taxon>
        <taxon>Dikarya</taxon>
        <taxon>Ascomycota</taxon>
        <taxon>Pezizomycotina</taxon>
        <taxon>Eurotiomycetes</taxon>
        <taxon>Eurotiomycetidae</taxon>
        <taxon>Eurotiales</taxon>
        <taxon>Aspergillaceae</taxon>
        <taxon>Aspergillus</taxon>
        <taxon>Aspergillus subgen. Fumigati</taxon>
    </lineage>
</organism>
<protein>
    <recommendedName>
        <fullName evidence="7">Xylanolytic transcriptional activator regulatory domain-containing protein</fullName>
    </recommendedName>
</protein>
<dbReference type="GO" id="GO:0000978">
    <property type="term" value="F:RNA polymerase II cis-regulatory region sequence-specific DNA binding"/>
    <property type="evidence" value="ECO:0007669"/>
    <property type="project" value="InterPro"/>
</dbReference>
<keyword evidence="5" id="KW-0862">Zinc</keyword>
<name>A0A8H6R2C8_9EURO</name>
<keyword evidence="6" id="KW-0539">Nucleus</keyword>
<evidence type="ECO:0000313" key="9">
    <source>
        <dbReference type="Proteomes" id="UP000641853"/>
    </source>
</evidence>
<reference evidence="8" key="1">
    <citation type="submission" date="2020-06" db="EMBL/GenBank/DDBJ databases">
        <title>Draft genome sequences of strains closely related to Aspergillus parafelis and Aspergillus hiratsukae.</title>
        <authorList>
            <person name="Dos Santos R.A.C."/>
            <person name="Rivero-Menendez O."/>
            <person name="Steenwyk J.L."/>
            <person name="Mead M.E."/>
            <person name="Goldman G.H."/>
            <person name="Alastruey-Izquierdo A."/>
            <person name="Rokas A."/>
        </authorList>
    </citation>
    <scope>NUCLEOTIDE SEQUENCE</scope>
    <source>
        <strain evidence="8">CNM-CM7691</strain>
    </source>
</reference>